<feature type="compositionally biased region" description="Basic and acidic residues" evidence="1">
    <location>
        <begin position="39"/>
        <end position="57"/>
    </location>
</feature>
<evidence type="ECO:0000313" key="2">
    <source>
        <dbReference type="EMBL" id="KAK2870897.1"/>
    </source>
</evidence>
<keyword evidence="3" id="KW-1185">Reference proteome</keyword>
<evidence type="ECO:0000256" key="1">
    <source>
        <dbReference type="SAM" id="MobiDB-lite"/>
    </source>
</evidence>
<protein>
    <submittedName>
        <fullName evidence="2">Uncharacterized protein</fullName>
    </submittedName>
</protein>
<comment type="caution">
    <text evidence="2">The sequence shown here is derived from an EMBL/GenBank/DDBJ whole genome shotgun (WGS) entry which is preliminary data.</text>
</comment>
<evidence type="ECO:0000313" key="3">
    <source>
        <dbReference type="Proteomes" id="UP001187343"/>
    </source>
</evidence>
<accession>A0AA88PDW2</accession>
<reference evidence="2" key="1">
    <citation type="submission" date="2023-08" db="EMBL/GenBank/DDBJ databases">
        <title>Chromosome-level Genome Assembly of mud carp (Cirrhinus molitorella).</title>
        <authorList>
            <person name="Liu H."/>
        </authorList>
    </citation>
    <scope>NUCLEOTIDE SEQUENCE</scope>
    <source>
        <strain evidence="2">Prfri</strain>
        <tissue evidence="2">Muscle</tissue>
    </source>
</reference>
<gene>
    <name evidence="2" type="ORF">Q8A67_023424</name>
</gene>
<dbReference type="EMBL" id="JAUYZG010000023">
    <property type="protein sequence ID" value="KAK2870897.1"/>
    <property type="molecule type" value="Genomic_DNA"/>
</dbReference>
<organism evidence="2 3">
    <name type="scientific">Cirrhinus molitorella</name>
    <name type="common">mud carp</name>
    <dbReference type="NCBI Taxonomy" id="172907"/>
    <lineage>
        <taxon>Eukaryota</taxon>
        <taxon>Metazoa</taxon>
        <taxon>Chordata</taxon>
        <taxon>Craniata</taxon>
        <taxon>Vertebrata</taxon>
        <taxon>Euteleostomi</taxon>
        <taxon>Actinopterygii</taxon>
        <taxon>Neopterygii</taxon>
        <taxon>Teleostei</taxon>
        <taxon>Ostariophysi</taxon>
        <taxon>Cypriniformes</taxon>
        <taxon>Cyprinidae</taxon>
        <taxon>Labeoninae</taxon>
        <taxon>Labeonini</taxon>
        <taxon>Cirrhinus</taxon>
    </lineage>
</organism>
<proteinExistence type="predicted"/>
<name>A0AA88PDW2_9TELE</name>
<dbReference type="AlphaFoldDB" id="A0AA88PDW2"/>
<dbReference type="Proteomes" id="UP001187343">
    <property type="component" value="Unassembled WGS sequence"/>
</dbReference>
<sequence length="129" mass="14481">MEKRAVVCDTFGLRLQGKEATVSPSSHPEPCSNPKKHAHAGELTDMRPSRRISPDARHRDQRLALVIAAWLVTVITQKNNSGDEAHRGKGHRRTCVILFSTQTLCFSPSHLRLPQAQRLTKTHLPFQLT</sequence>
<feature type="region of interest" description="Disordered" evidence="1">
    <location>
        <begin position="18"/>
        <end position="57"/>
    </location>
</feature>